<name>A0A9W6H468_9MICO</name>
<dbReference type="InterPro" id="IPR000639">
    <property type="entry name" value="Epox_hydrolase-like"/>
</dbReference>
<reference evidence="3" key="2">
    <citation type="submission" date="2023-01" db="EMBL/GenBank/DDBJ databases">
        <authorList>
            <person name="Sun Q."/>
            <person name="Evtushenko L."/>
        </authorList>
    </citation>
    <scope>NUCLEOTIDE SEQUENCE</scope>
    <source>
        <strain evidence="3">VKM Ac-1020</strain>
    </source>
</reference>
<feature type="domain" description="AB hydrolase-1" evidence="2">
    <location>
        <begin position="40"/>
        <end position="165"/>
    </location>
</feature>
<dbReference type="InterPro" id="IPR029058">
    <property type="entry name" value="AB_hydrolase_fold"/>
</dbReference>
<organism evidence="3 4">
    <name type="scientific">Microbacterium barkeri</name>
    <dbReference type="NCBI Taxonomy" id="33917"/>
    <lineage>
        <taxon>Bacteria</taxon>
        <taxon>Bacillati</taxon>
        <taxon>Actinomycetota</taxon>
        <taxon>Actinomycetes</taxon>
        <taxon>Micrococcales</taxon>
        <taxon>Microbacteriaceae</taxon>
        <taxon>Microbacterium</taxon>
    </lineage>
</organism>
<dbReference type="InterPro" id="IPR000073">
    <property type="entry name" value="AB_hydrolase_1"/>
</dbReference>
<dbReference type="Gene3D" id="3.40.50.1820">
    <property type="entry name" value="alpha/beta hydrolase"/>
    <property type="match status" value="1"/>
</dbReference>
<gene>
    <name evidence="3" type="primary">ephF</name>
    <name evidence="3" type="ORF">GCM10017576_20980</name>
</gene>
<evidence type="ECO:0000313" key="3">
    <source>
        <dbReference type="EMBL" id="GLJ61968.1"/>
    </source>
</evidence>
<accession>A0A9W6H468</accession>
<evidence type="ECO:0000259" key="2">
    <source>
        <dbReference type="Pfam" id="PF00561"/>
    </source>
</evidence>
<sequence>MSALELRMPDLADVTHRMVQVHEHGDALALHVAEAGAGVPVLLLHGSPQHWWEYRRVIPELAADHRVIAADLRGAGWSDAPDHGYDEAQQTADVLALLDALGIERVHLVVHDYSAFLGWRLAFDHPDRLASLTALGSPHPWSGITPRMALQLWRAWFQQVIISPFGPRLIAGGRQRLVRHMIEGYAPGLGGCDVDDLECFLAPLRDPVRARALARTYRSLVLPGMMTMAALGRRRRLTVPTRILLGARDPIMRAARTDDVGDRADDLVAIWVKDAAHYIASERPDAVVAAVRELTR</sequence>
<dbReference type="GO" id="GO:0016787">
    <property type="term" value="F:hydrolase activity"/>
    <property type="evidence" value="ECO:0007669"/>
    <property type="project" value="UniProtKB-KW"/>
</dbReference>
<dbReference type="PANTHER" id="PTHR43329">
    <property type="entry name" value="EPOXIDE HYDROLASE"/>
    <property type="match status" value="1"/>
</dbReference>
<keyword evidence="1 3" id="KW-0378">Hydrolase</keyword>
<evidence type="ECO:0000256" key="1">
    <source>
        <dbReference type="ARBA" id="ARBA00022801"/>
    </source>
</evidence>
<evidence type="ECO:0000313" key="4">
    <source>
        <dbReference type="Proteomes" id="UP001142462"/>
    </source>
</evidence>
<dbReference type="Proteomes" id="UP001142462">
    <property type="component" value="Unassembled WGS sequence"/>
</dbReference>
<dbReference type="Pfam" id="PF00561">
    <property type="entry name" value="Abhydrolase_1"/>
    <property type="match status" value="1"/>
</dbReference>
<protein>
    <submittedName>
        <fullName evidence="3">Epoxide hydrolase EphF</fullName>
    </submittedName>
</protein>
<dbReference type="PRINTS" id="PR00412">
    <property type="entry name" value="EPOXHYDRLASE"/>
</dbReference>
<reference evidence="3" key="1">
    <citation type="journal article" date="2014" name="Int. J. Syst. Evol. Microbiol.">
        <title>Complete genome sequence of Corynebacterium casei LMG S-19264T (=DSM 44701T), isolated from a smear-ripened cheese.</title>
        <authorList>
            <consortium name="US DOE Joint Genome Institute (JGI-PGF)"/>
            <person name="Walter F."/>
            <person name="Albersmeier A."/>
            <person name="Kalinowski J."/>
            <person name="Ruckert C."/>
        </authorList>
    </citation>
    <scope>NUCLEOTIDE SEQUENCE</scope>
    <source>
        <strain evidence="3">VKM Ac-1020</strain>
    </source>
</reference>
<dbReference type="RefSeq" id="WP_271173676.1">
    <property type="nucleotide sequence ID" value="NZ_BSEJ01000009.1"/>
</dbReference>
<proteinExistence type="predicted"/>
<comment type="caution">
    <text evidence="3">The sequence shown here is derived from an EMBL/GenBank/DDBJ whole genome shotgun (WGS) entry which is preliminary data.</text>
</comment>
<dbReference type="EMBL" id="BSEJ01000009">
    <property type="protein sequence ID" value="GLJ61968.1"/>
    <property type="molecule type" value="Genomic_DNA"/>
</dbReference>
<dbReference type="AlphaFoldDB" id="A0A9W6H468"/>
<dbReference type="SUPFAM" id="SSF53474">
    <property type="entry name" value="alpha/beta-Hydrolases"/>
    <property type="match status" value="1"/>
</dbReference>
<keyword evidence="4" id="KW-1185">Reference proteome</keyword>